<comment type="caution">
    <text evidence="11">The sequence shown here is derived from an EMBL/GenBank/DDBJ whole genome shotgun (WGS) entry which is preliminary data.</text>
</comment>
<keyword evidence="6 10" id="KW-1278">Translocase</keyword>
<protein>
    <recommendedName>
        <fullName evidence="10">Ion-translocating oxidoreductase complex subunit D</fullName>
        <ecNumber evidence="10">7.-.-.-</ecNumber>
    </recommendedName>
    <alternativeName>
        <fullName evidence="10">Rnf electron transport complex subunit D</fullName>
    </alternativeName>
</protein>
<evidence type="ECO:0000256" key="1">
    <source>
        <dbReference type="ARBA" id="ARBA00022448"/>
    </source>
</evidence>
<evidence type="ECO:0000256" key="4">
    <source>
        <dbReference type="ARBA" id="ARBA00022643"/>
    </source>
</evidence>
<evidence type="ECO:0000256" key="3">
    <source>
        <dbReference type="ARBA" id="ARBA00022630"/>
    </source>
</evidence>
<comment type="subcellular location">
    <subcellularLocation>
        <location evidence="10">Cell membrane</location>
        <topology evidence="10">Multi-pass membrane protein</topology>
    </subcellularLocation>
</comment>
<evidence type="ECO:0000256" key="2">
    <source>
        <dbReference type="ARBA" id="ARBA00022553"/>
    </source>
</evidence>
<sequence>MMNKLLISPSPHVHSGDSIEKNMYGVLIALIPAFICSVLFFGMGAIIVTLTSVVACLFFEYVIQKFLLKQQPTIFDGSALITGVLLAFNVPSNLPVWIIVIGALVAIGIGKMSFGGLGCNIFNPALVGRVFLLISFPVQMTTWPLAQGFAGSYIDAQTGATPLAMLKEAVTSGQSVTDLLSAESFIGYKNMLIGNMGGSLGEVAALALLIGFAYMLFRKIITWHIPVSIFVTVIVFSGILNLCNPSLYAGPVFHLLSGGLMLGAIFMATDYVTSPMSNKGMIIYGIGIGLLTVVIRVFGAYPEGMSFAILIMNAFTPLINRYCKPVRFA</sequence>
<comment type="similarity">
    <text evidence="10">Belongs to the NqrB/RnfD family.</text>
</comment>
<evidence type="ECO:0000256" key="7">
    <source>
        <dbReference type="ARBA" id="ARBA00022982"/>
    </source>
</evidence>
<evidence type="ECO:0000313" key="11">
    <source>
        <dbReference type="EMBL" id="RGU55276.1"/>
    </source>
</evidence>
<dbReference type="AlphaFoldDB" id="A0A412TNF8"/>
<feature type="transmembrane region" description="Helical" evidence="10">
    <location>
        <begin position="126"/>
        <end position="146"/>
    </location>
</feature>
<keyword evidence="9 10" id="KW-0472">Membrane</keyword>
<dbReference type="RefSeq" id="WP_041556516.1">
    <property type="nucleotide sequence ID" value="NZ_JADMUD010000027.1"/>
</dbReference>
<name>A0A412TNF8_9BACT</name>
<proteinExistence type="inferred from homology"/>
<dbReference type="InterPro" id="IPR004338">
    <property type="entry name" value="NqrB/RnfD"/>
</dbReference>
<keyword evidence="10" id="KW-1003">Cell membrane</keyword>
<keyword evidence="5 10" id="KW-0812">Transmembrane</keyword>
<dbReference type="Proteomes" id="UP000284243">
    <property type="component" value="Unassembled WGS sequence"/>
</dbReference>
<organism evidence="11 12">
    <name type="scientific">Odoribacter splanchnicus</name>
    <dbReference type="NCBI Taxonomy" id="28118"/>
    <lineage>
        <taxon>Bacteria</taxon>
        <taxon>Pseudomonadati</taxon>
        <taxon>Bacteroidota</taxon>
        <taxon>Bacteroidia</taxon>
        <taxon>Bacteroidales</taxon>
        <taxon>Odoribacteraceae</taxon>
        <taxon>Odoribacter</taxon>
    </lineage>
</organism>
<feature type="transmembrane region" description="Helical" evidence="10">
    <location>
        <begin position="28"/>
        <end position="61"/>
    </location>
</feature>
<feature type="transmembrane region" description="Helical" evidence="10">
    <location>
        <begin position="248"/>
        <end position="269"/>
    </location>
</feature>
<keyword evidence="4 10" id="KW-0288">FMN</keyword>
<dbReference type="InterPro" id="IPR011303">
    <property type="entry name" value="RnfD_bac"/>
</dbReference>
<accession>A0A412TNF8</accession>
<feature type="transmembrane region" description="Helical" evidence="10">
    <location>
        <begin position="223"/>
        <end position="242"/>
    </location>
</feature>
<feature type="transmembrane region" description="Helical" evidence="10">
    <location>
        <begin position="192"/>
        <end position="216"/>
    </location>
</feature>
<feature type="transmembrane region" description="Helical" evidence="10">
    <location>
        <begin position="305"/>
        <end position="323"/>
    </location>
</feature>
<comment type="function">
    <text evidence="10">Part of a membrane-bound complex that couples electron transfer with translocation of ions across the membrane.</text>
</comment>
<dbReference type="GO" id="GO:0022900">
    <property type="term" value="P:electron transport chain"/>
    <property type="evidence" value="ECO:0007669"/>
    <property type="project" value="UniProtKB-UniRule"/>
</dbReference>
<feature type="transmembrane region" description="Helical" evidence="10">
    <location>
        <begin position="96"/>
        <end position="114"/>
    </location>
</feature>
<comment type="cofactor">
    <cofactor evidence="10">
        <name>FMN</name>
        <dbReference type="ChEBI" id="CHEBI:58210"/>
    </cofactor>
</comment>
<dbReference type="GeneID" id="61274633"/>
<keyword evidence="2 10" id="KW-0597">Phosphoprotein</keyword>
<evidence type="ECO:0000256" key="9">
    <source>
        <dbReference type="ARBA" id="ARBA00023136"/>
    </source>
</evidence>
<keyword evidence="7 10" id="KW-0249">Electron transport</keyword>
<feature type="transmembrane region" description="Helical" evidence="10">
    <location>
        <begin position="281"/>
        <end position="299"/>
    </location>
</feature>
<dbReference type="PANTHER" id="PTHR30578:SF0">
    <property type="entry name" value="ION-TRANSLOCATING OXIDOREDUCTASE COMPLEX SUBUNIT D"/>
    <property type="match status" value="1"/>
</dbReference>
<dbReference type="GO" id="GO:0005886">
    <property type="term" value="C:plasma membrane"/>
    <property type="evidence" value="ECO:0007669"/>
    <property type="project" value="UniProtKB-SubCell"/>
</dbReference>
<dbReference type="EC" id="7.-.-.-" evidence="10"/>
<dbReference type="GO" id="GO:0055085">
    <property type="term" value="P:transmembrane transport"/>
    <property type="evidence" value="ECO:0007669"/>
    <property type="project" value="InterPro"/>
</dbReference>
<reference evidence="11 12" key="1">
    <citation type="submission" date="2018-08" db="EMBL/GenBank/DDBJ databases">
        <title>A genome reference for cultivated species of the human gut microbiota.</title>
        <authorList>
            <person name="Zou Y."/>
            <person name="Xue W."/>
            <person name="Luo G."/>
        </authorList>
    </citation>
    <scope>NUCLEOTIDE SEQUENCE [LARGE SCALE GENOMIC DNA]</scope>
    <source>
        <strain evidence="11 12">AF16-14</strain>
    </source>
</reference>
<evidence type="ECO:0000256" key="6">
    <source>
        <dbReference type="ARBA" id="ARBA00022967"/>
    </source>
</evidence>
<dbReference type="HAMAP" id="MF_00462">
    <property type="entry name" value="RsxD_RnfD"/>
    <property type="match status" value="1"/>
</dbReference>
<evidence type="ECO:0000313" key="12">
    <source>
        <dbReference type="Proteomes" id="UP000284243"/>
    </source>
</evidence>
<gene>
    <name evidence="10" type="primary">rnfD</name>
    <name evidence="11" type="ORF">DWW57_13015</name>
</gene>
<keyword evidence="1 10" id="KW-0813">Transport</keyword>
<dbReference type="NCBIfam" id="TIGR01946">
    <property type="entry name" value="rnfD"/>
    <property type="match status" value="1"/>
</dbReference>
<evidence type="ECO:0000256" key="5">
    <source>
        <dbReference type="ARBA" id="ARBA00022692"/>
    </source>
</evidence>
<keyword evidence="8 10" id="KW-1133">Transmembrane helix</keyword>
<dbReference type="Pfam" id="PF03116">
    <property type="entry name" value="NQR2_RnfD_RnfE"/>
    <property type="match status" value="1"/>
</dbReference>
<evidence type="ECO:0000256" key="10">
    <source>
        <dbReference type="HAMAP-Rule" id="MF_00462"/>
    </source>
</evidence>
<dbReference type="EMBL" id="QRYC01000019">
    <property type="protein sequence ID" value="RGU55276.1"/>
    <property type="molecule type" value="Genomic_DNA"/>
</dbReference>
<comment type="subunit">
    <text evidence="10">The complex is composed of six subunits: RnfA, RnfB, RnfC, RnfD, RnfE and RnfG.</text>
</comment>
<keyword evidence="3 10" id="KW-0285">Flavoprotein</keyword>
<evidence type="ECO:0000256" key="8">
    <source>
        <dbReference type="ARBA" id="ARBA00022989"/>
    </source>
</evidence>
<feature type="modified residue" description="FMN phosphoryl threonine" evidence="10">
    <location>
        <position position="161"/>
    </location>
</feature>
<dbReference type="PANTHER" id="PTHR30578">
    <property type="entry name" value="ELECTRON TRANSPORT COMPLEX PROTEIN RNFD"/>
    <property type="match status" value="1"/>
</dbReference>